<feature type="transmembrane region" description="Helical" evidence="1">
    <location>
        <begin position="12"/>
        <end position="34"/>
    </location>
</feature>
<dbReference type="OrthoDB" id="10019217at2"/>
<dbReference type="AlphaFoldDB" id="A0A1Y6BNC6"/>
<dbReference type="RefSeq" id="WP_132317331.1">
    <property type="nucleotide sequence ID" value="NZ_FWZT01000005.1"/>
</dbReference>
<proteinExistence type="predicted"/>
<keyword evidence="1" id="KW-1133">Transmembrane helix</keyword>
<dbReference type="InterPro" id="IPR045584">
    <property type="entry name" value="Pilin-like"/>
</dbReference>
<dbReference type="NCBIfam" id="TIGR02532">
    <property type="entry name" value="IV_pilin_GFxxxE"/>
    <property type="match status" value="1"/>
</dbReference>
<reference evidence="3" key="1">
    <citation type="submission" date="2017-04" db="EMBL/GenBank/DDBJ databases">
        <authorList>
            <person name="Varghese N."/>
            <person name="Submissions S."/>
        </authorList>
    </citation>
    <scope>NUCLEOTIDE SEQUENCE [LARGE SCALE GENOMIC DNA]</scope>
    <source>
        <strain evidence="3">RKEM611</strain>
    </source>
</reference>
<dbReference type="STRING" id="1513793.SAMN06296036_105189"/>
<evidence type="ECO:0000313" key="2">
    <source>
        <dbReference type="EMBL" id="SMF12664.1"/>
    </source>
</evidence>
<dbReference type="SUPFAM" id="SSF54523">
    <property type="entry name" value="Pili subunits"/>
    <property type="match status" value="1"/>
</dbReference>
<accession>A0A1Y6BNC6</accession>
<dbReference type="EMBL" id="FWZT01000005">
    <property type="protein sequence ID" value="SMF12664.1"/>
    <property type="molecule type" value="Genomic_DNA"/>
</dbReference>
<evidence type="ECO:0000256" key="1">
    <source>
        <dbReference type="SAM" id="Phobius"/>
    </source>
</evidence>
<name>A0A1Y6BNC6_9BACT</name>
<dbReference type="Pfam" id="PF07963">
    <property type="entry name" value="N_methyl"/>
    <property type="match status" value="1"/>
</dbReference>
<protein>
    <submittedName>
        <fullName evidence="2">Prepilin-type N-terminal cleavage/methylation domain-containing protein</fullName>
    </submittedName>
</protein>
<organism evidence="2 3">
    <name type="scientific">Pseudobacteriovorax antillogorgiicola</name>
    <dbReference type="NCBI Taxonomy" id="1513793"/>
    <lineage>
        <taxon>Bacteria</taxon>
        <taxon>Pseudomonadati</taxon>
        <taxon>Bdellovibrionota</taxon>
        <taxon>Oligoflexia</taxon>
        <taxon>Oligoflexales</taxon>
        <taxon>Pseudobacteriovoracaceae</taxon>
        <taxon>Pseudobacteriovorax</taxon>
    </lineage>
</organism>
<keyword evidence="1" id="KW-0472">Membrane</keyword>
<keyword evidence="3" id="KW-1185">Reference proteome</keyword>
<evidence type="ECO:0000313" key="3">
    <source>
        <dbReference type="Proteomes" id="UP000192907"/>
    </source>
</evidence>
<keyword evidence="1" id="KW-0812">Transmembrane</keyword>
<dbReference type="Proteomes" id="UP000192907">
    <property type="component" value="Unassembled WGS sequence"/>
</dbReference>
<dbReference type="InterPro" id="IPR012902">
    <property type="entry name" value="N_methyl_site"/>
</dbReference>
<gene>
    <name evidence="2" type="ORF">SAMN06296036_105189</name>
</gene>
<sequence length="245" mass="27326">MTRNKSSHNDGLSLVEMLVALGIMGILAVGVARFSSNFEKSKARSTAKTHTKNINKRLLKFVERDMKFQTAFSVQDNGLTLEITRRKTFDQADTDATYVVRYVTRCQQIPNDIRSILRDRVYAVSRLKQAIYSSAHTCFDRLKDICNDSTYPQVFIEFDDTDDRIPVYRPNLFPDFATQTAKRELRKGTAGTAMCSGESGGKIQVMVNSAYLLSAGDSSESVSVLSDQILLTTDNIAGVTLLPNE</sequence>